<comment type="similarity">
    <text evidence="1 2">Belongs to the phD/YefM antitoxin family.</text>
</comment>
<evidence type="ECO:0000256" key="1">
    <source>
        <dbReference type="ARBA" id="ARBA00009981"/>
    </source>
</evidence>
<accession>A0A512IVF9</accession>
<dbReference type="InterPro" id="IPR036165">
    <property type="entry name" value="YefM-like_sf"/>
</dbReference>
<protein>
    <recommendedName>
        <fullName evidence="2">Antitoxin</fullName>
    </recommendedName>
</protein>
<reference evidence="3 4" key="1">
    <citation type="submission" date="2019-07" db="EMBL/GenBank/DDBJ databases">
        <title>Whole genome shotgun sequence of Methylobacterium haplocladii NBRC 107714.</title>
        <authorList>
            <person name="Hosoyama A."/>
            <person name="Uohara A."/>
            <person name="Ohji S."/>
            <person name="Ichikawa N."/>
        </authorList>
    </citation>
    <scope>NUCLEOTIDE SEQUENCE [LARGE SCALE GENOMIC DNA]</scope>
    <source>
        <strain evidence="3 4">NBRC 107714</strain>
    </source>
</reference>
<dbReference type="Pfam" id="PF02604">
    <property type="entry name" value="PhdYeFM_antitox"/>
    <property type="match status" value="1"/>
</dbReference>
<sequence length="79" mass="8749">MRAWQAAEAKQNFSRLVDAAKDGPQMLLRHTEPVGIVLSMKHYEQLRDQANAAFANFLLASPLEENDFDKDVGMSLSGG</sequence>
<organism evidence="3 4">
    <name type="scientific">Methylobacterium haplocladii</name>
    <dbReference type="NCBI Taxonomy" id="1176176"/>
    <lineage>
        <taxon>Bacteria</taxon>
        <taxon>Pseudomonadati</taxon>
        <taxon>Pseudomonadota</taxon>
        <taxon>Alphaproteobacteria</taxon>
        <taxon>Hyphomicrobiales</taxon>
        <taxon>Methylobacteriaceae</taxon>
        <taxon>Methylobacterium</taxon>
    </lineage>
</organism>
<dbReference type="SUPFAM" id="SSF143120">
    <property type="entry name" value="YefM-like"/>
    <property type="match status" value="1"/>
</dbReference>
<dbReference type="AlphaFoldDB" id="A0A512IVF9"/>
<dbReference type="Proteomes" id="UP000321258">
    <property type="component" value="Unassembled WGS sequence"/>
</dbReference>
<keyword evidence="4" id="KW-1185">Reference proteome</keyword>
<comment type="function">
    <text evidence="2">Antitoxin component of a type II toxin-antitoxin (TA) system.</text>
</comment>
<dbReference type="NCBIfam" id="TIGR01552">
    <property type="entry name" value="phd_fam"/>
    <property type="match status" value="1"/>
</dbReference>
<dbReference type="EMBL" id="BJZT01000048">
    <property type="protein sequence ID" value="GEP01707.1"/>
    <property type="molecule type" value="Genomic_DNA"/>
</dbReference>
<comment type="caution">
    <text evidence="3">The sequence shown here is derived from an EMBL/GenBank/DDBJ whole genome shotgun (WGS) entry which is preliminary data.</text>
</comment>
<evidence type="ECO:0000256" key="2">
    <source>
        <dbReference type="RuleBase" id="RU362080"/>
    </source>
</evidence>
<name>A0A512IVF9_9HYPH</name>
<evidence type="ECO:0000313" key="4">
    <source>
        <dbReference type="Proteomes" id="UP000321258"/>
    </source>
</evidence>
<dbReference type="RefSeq" id="WP_170249374.1">
    <property type="nucleotide sequence ID" value="NZ_BJZT01000048.1"/>
</dbReference>
<dbReference type="Gene3D" id="3.40.1620.10">
    <property type="entry name" value="YefM-like domain"/>
    <property type="match status" value="1"/>
</dbReference>
<proteinExistence type="inferred from homology"/>
<evidence type="ECO:0000313" key="3">
    <source>
        <dbReference type="EMBL" id="GEP01707.1"/>
    </source>
</evidence>
<gene>
    <name evidence="3" type="ORF">MHA02_40940</name>
</gene>
<dbReference type="InterPro" id="IPR006442">
    <property type="entry name" value="Antitoxin_Phd/YefM"/>
</dbReference>